<gene>
    <name evidence="1" type="ORF">LV85_03926</name>
</gene>
<proteinExistence type="predicted"/>
<protein>
    <submittedName>
        <fullName evidence="1">Uncharacterized protein</fullName>
    </submittedName>
</protein>
<dbReference type="AlphaFoldDB" id="A0A2W7QV80"/>
<accession>A0A2W7QV80</accession>
<sequence>MLNLKIEAASVFGLPIAIGRSSSLINKEFKVTGIIADNHIEKYIADTFLLD</sequence>
<dbReference type="Proteomes" id="UP000248882">
    <property type="component" value="Unassembled WGS sequence"/>
</dbReference>
<evidence type="ECO:0000313" key="1">
    <source>
        <dbReference type="EMBL" id="PZX47577.1"/>
    </source>
</evidence>
<reference evidence="1 2" key="1">
    <citation type="submission" date="2018-06" db="EMBL/GenBank/DDBJ databases">
        <title>Genomic Encyclopedia of Archaeal and Bacterial Type Strains, Phase II (KMG-II): from individual species to whole genera.</title>
        <authorList>
            <person name="Goeker M."/>
        </authorList>
    </citation>
    <scope>NUCLEOTIDE SEQUENCE [LARGE SCALE GENOMIC DNA]</scope>
    <source>
        <strain evidence="1 2">DSM 19830</strain>
    </source>
</reference>
<comment type="caution">
    <text evidence="1">The sequence shown here is derived from an EMBL/GenBank/DDBJ whole genome shotgun (WGS) entry which is preliminary data.</text>
</comment>
<evidence type="ECO:0000313" key="2">
    <source>
        <dbReference type="Proteomes" id="UP000248882"/>
    </source>
</evidence>
<dbReference type="EMBL" id="QKZT01000024">
    <property type="protein sequence ID" value="PZX47577.1"/>
    <property type="molecule type" value="Genomic_DNA"/>
</dbReference>
<keyword evidence="2" id="KW-1185">Reference proteome</keyword>
<organism evidence="1 2">
    <name type="scientific">Algoriphagus chordae</name>
    <dbReference type="NCBI Taxonomy" id="237019"/>
    <lineage>
        <taxon>Bacteria</taxon>
        <taxon>Pseudomonadati</taxon>
        <taxon>Bacteroidota</taxon>
        <taxon>Cytophagia</taxon>
        <taxon>Cytophagales</taxon>
        <taxon>Cyclobacteriaceae</taxon>
        <taxon>Algoriphagus</taxon>
    </lineage>
</organism>
<name>A0A2W7QV80_9BACT</name>